<dbReference type="InterPro" id="IPR001611">
    <property type="entry name" value="Leu-rich_rpt"/>
</dbReference>
<dbReference type="InterPro" id="IPR032675">
    <property type="entry name" value="LRR_dom_sf"/>
</dbReference>
<reference evidence="4 5" key="1">
    <citation type="submission" date="2024-06" db="EMBL/GenBank/DDBJ databases">
        <title>A chromosome-level genome assembly of beet webworm, Loxostege sticticalis.</title>
        <authorList>
            <person name="Zhang Y."/>
        </authorList>
    </citation>
    <scope>NUCLEOTIDE SEQUENCE [LARGE SCALE GENOMIC DNA]</scope>
    <source>
        <strain evidence="4">AQ028</strain>
        <tissue evidence="4">Male pupae</tissue>
    </source>
</reference>
<evidence type="ECO:0008006" key="6">
    <source>
        <dbReference type="Google" id="ProtNLM"/>
    </source>
</evidence>
<sequence>MSRNKDKHEGASGRTYHIMSEAERASGRRGGWTTLEVTGGVRALAPQLFQLTHLTALYLNDNSLQRIPPEISQLVNLHTLDVSNNKLRSLPAELGDLIQLRELHLHNNYLRVLPYELGKLFHLQMLGLQGNPLSKEMLSIYNDNNGTAKLLTYMLDNLQGKQNKLPLRQPNKQNTSMNNLLVGNVKAQPHRPTAREKWDFMRCDPGRPMGLDLATKQNKQCAYNYFDIRFIRYDLFIVLSSERRNLERCREYTKRRINIARIVATIMSQFSQYSILIALCPQTAGSRDSKFVHYLILPDVSIGLHRPWSQAHWRAAMTRLRSTLHLLPPSNFFSKYPGVVFILFYKRKSLREGHKLTVYSLCNITSQNLNPLQPRCSDIRQCFSSS</sequence>
<dbReference type="Pfam" id="PF12799">
    <property type="entry name" value="LRR_4"/>
    <property type="match status" value="1"/>
</dbReference>
<dbReference type="EMBL" id="JBEDNZ010000011">
    <property type="protein sequence ID" value="KAL0832270.1"/>
    <property type="molecule type" value="Genomic_DNA"/>
</dbReference>
<dbReference type="AlphaFoldDB" id="A0ABD0T6S4"/>
<dbReference type="Gene3D" id="3.80.10.10">
    <property type="entry name" value="Ribonuclease Inhibitor"/>
    <property type="match status" value="1"/>
</dbReference>
<accession>A0ABD0T6S4</accession>
<organism evidence="4 5">
    <name type="scientific">Loxostege sticticalis</name>
    <name type="common">Beet webworm moth</name>
    <dbReference type="NCBI Taxonomy" id="481309"/>
    <lineage>
        <taxon>Eukaryota</taxon>
        <taxon>Metazoa</taxon>
        <taxon>Ecdysozoa</taxon>
        <taxon>Arthropoda</taxon>
        <taxon>Hexapoda</taxon>
        <taxon>Insecta</taxon>
        <taxon>Pterygota</taxon>
        <taxon>Neoptera</taxon>
        <taxon>Endopterygota</taxon>
        <taxon>Lepidoptera</taxon>
        <taxon>Glossata</taxon>
        <taxon>Ditrysia</taxon>
        <taxon>Pyraloidea</taxon>
        <taxon>Crambidae</taxon>
        <taxon>Pyraustinae</taxon>
        <taxon>Loxostege</taxon>
    </lineage>
</organism>
<name>A0ABD0T6S4_LOXSC</name>
<dbReference type="PROSITE" id="PS51450">
    <property type="entry name" value="LRR"/>
    <property type="match status" value="2"/>
</dbReference>
<gene>
    <name evidence="4" type="ORF">ABMA28_001717</name>
</gene>
<keyword evidence="1" id="KW-0433">Leucine-rich repeat</keyword>
<keyword evidence="2" id="KW-0677">Repeat</keyword>
<dbReference type="InterPro" id="IPR025875">
    <property type="entry name" value="Leu-rich_rpt_4"/>
</dbReference>
<evidence type="ECO:0000313" key="4">
    <source>
        <dbReference type="EMBL" id="KAL0832270.1"/>
    </source>
</evidence>
<dbReference type="PANTHER" id="PTHR48051:SF54">
    <property type="entry name" value="LEUCINE-RICH REPEAT-CONTAINING PROTEIN"/>
    <property type="match status" value="1"/>
</dbReference>
<dbReference type="SMART" id="SM00369">
    <property type="entry name" value="LRR_TYP"/>
    <property type="match status" value="3"/>
</dbReference>
<dbReference type="InterPro" id="IPR050216">
    <property type="entry name" value="LRR_domain-containing"/>
</dbReference>
<evidence type="ECO:0000256" key="2">
    <source>
        <dbReference type="ARBA" id="ARBA00022737"/>
    </source>
</evidence>
<dbReference type="Proteomes" id="UP001549921">
    <property type="component" value="Unassembled WGS sequence"/>
</dbReference>
<dbReference type="PANTHER" id="PTHR48051">
    <property type="match status" value="1"/>
</dbReference>
<dbReference type="SUPFAM" id="SSF52058">
    <property type="entry name" value="L domain-like"/>
    <property type="match status" value="1"/>
</dbReference>
<comment type="caution">
    <text evidence="4">The sequence shown here is derived from an EMBL/GenBank/DDBJ whole genome shotgun (WGS) entry which is preliminary data.</text>
</comment>
<evidence type="ECO:0000313" key="5">
    <source>
        <dbReference type="Proteomes" id="UP001549921"/>
    </source>
</evidence>
<protein>
    <recommendedName>
        <fullName evidence="6">CCR4-NOT transcription complex subunit 6-like</fullName>
    </recommendedName>
</protein>
<proteinExistence type="predicted"/>
<feature type="region of interest" description="Disordered" evidence="3">
    <location>
        <begin position="1"/>
        <end position="20"/>
    </location>
</feature>
<dbReference type="InterPro" id="IPR003591">
    <property type="entry name" value="Leu-rich_rpt_typical-subtyp"/>
</dbReference>
<feature type="compositionally biased region" description="Basic and acidic residues" evidence="3">
    <location>
        <begin position="1"/>
        <end position="11"/>
    </location>
</feature>
<evidence type="ECO:0000256" key="3">
    <source>
        <dbReference type="SAM" id="MobiDB-lite"/>
    </source>
</evidence>
<evidence type="ECO:0000256" key="1">
    <source>
        <dbReference type="ARBA" id="ARBA00022614"/>
    </source>
</evidence>
<dbReference type="Pfam" id="PF00560">
    <property type="entry name" value="LRR_1"/>
    <property type="match status" value="1"/>
</dbReference>